<dbReference type="EMBL" id="JAMQOQ010000001">
    <property type="protein sequence ID" value="MDS0293169.1"/>
    <property type="molecule type" value="Genomic_DNA"/>
</dbReference>
<evidence type="ECO:0000256" key="1">
    <source>
        <dbReference type="SAM" id="Phobius"/>
    </source>
</evidence>
<reference evidence="2 3" key="1">
    <citation type="submission" date="2022-06" db="EMBL/GenBank/DDBJ databases">
        <title>Halogeometricum sp. a new haloarchaeum isolate from saline soil.</title>
        <authorList>
            <person name="Strakova D."/>
            <person name="Galisteo C."/>
            <person name="Sanchez-Porro C."/>
            <person name="Ventosa A."/>
        </authorList>
    </citation>
    <scope>NUCLEOTIDE SEQUENCE [LARGE SCALE GENOMIC DNA]</scope>
    <source>
        <strain evidence="3">S3BR25-2</strain>
    </source>
</reference>
<feature type="transmembrane region" description="Helical" evidence="1">
    <location>
        <begin position="28"/>
        <end position="50"/>
    </location>
</feature>
<accession>A0ABU2FYT1</accession>
<sequence>MTDQTDSERDPADSRSPARRAHVRIRTLARLAGPLGAAIALAGVFLAVALSPTFSWTASALSDLGVGPRTALLFNGGLFVGGCLALGYAPLLSEDSRAVAAAYALCAVSMAGVGAFPFDDPLHYPAAVAFFALLAATLALDGVRRRGTTTGRVSLLLAVASAAAWPLWFAAGLGPGIAVPELVGALSLAAWVLALAPPAPLSPLLSPPLRPSF</sequence>
<dbReference type="RefSeq" id="WP_310926993.1">
    <property type="nucleotide sequence ID" value="NZ_JAMQOQ010000001.1"/>
</dbReference>
<dbReference type="PANTHER" id="PTHR42241">
    <property type="entry name" value="HYPOTHETICAL MEMBRANE PROTEIN, CONSERVED, DUF998 FAMILY"/>
    <property type="match status" value="1"/>
</dbReference>
<dbReference type="PANTHER" id="PTHR42241:SF2">
    <property type="entry name" value="HYPOTHETICAL MEMBRANE PROTEIN, CONSERVED, DUF998 FAMILY"/>
    <property type="match status" value="1"/>
</dbReference>
<evidence type="ECO:0000313" key="3">
    <source>
        <dbReference type="Proteomes" id="UP001254813"/>
    </source>
</evidence>
<feature type="transmembrane region" description="Helical" evidence="1">
    <location>
        <begin position="153"/>
        <end position="171"/>
    </location>
</feature>
<dbReference type="Pfam" id="PF06197">
    <property type="entry name" value="DUF998"/>
    <property type="match status" value="1"/>
</dbReference>
<evidence type="ECO:0000313" key="2">
    <source>
        <dbReference type="EMBL" id="MDS0293169.1"/>
    </source>
</evidence>
<organism evidence="2 3">
    <name type="scientific">Halogeometricum luteum</name>
    <dbReference type="NCBI Taxonomy" id="2950537"/>
    <lineage>
        <taxon>Archaea</taxon>
        <taxon>Methanobacteriati</taxon>
        <taxon>Methanobacteriota</taxon>
        <taxon>Stenosarchaea group</taxon>
        <taxon>Halobacteria</taxon>
        <taxon>Halobacteriales</taxon>
        <taxon>Haloferacaceae</taxon>
        <taxon>Halogeometricum</taxon>
    </lineage>
</organism>
<protein>
    <submittedName>
        <fullName evidence="2">DUF998 domain-containing protein</fullName>
    </submittedName>
</protein>
<dbReference type="InterPro" id="IPR036259">
    <property type="entry name" value="MFS_trans_sf"/>
</dbReference>
<proteinExistence type="predicted"/>
<keyword evidence="1" id="KW-0472">Membrane</keyword>
<keyword evidence="3" id="KW-1185">Reference proteome</keyword>
<feature type="transmembrane region" description="Helical" evidence="1">
    <location>
        <begin position="70"/>
        <end position="91"/>
    </location>
</feature>
<name>A0ABU2FYT1_9EURY</name>
<dbReference type="InterPro" id="IPR009339">
    <property type="entry name" value="DUF998"/>
</dbReference>
<feature type="transmembrane region" description="Helical" evidence="1">
    <location>
        <begin position="122"/>
        <end position="141"/>
    </location>
</feature>
<dbReference type="SUPFAM" id="SSF103473">
    <property type="entry name" value="MFS general substrate transporter"/>
    <property type="match status" value="1"/>
</dbReference>
<keyword evidence="1" id="KW-1133">Transmembrane helix</keyword>
<feature type="transmembrane region" description="Helical" evidence="1">
    <location>
        <begin position="177"/>
        <end position="196"/>
    </location>
</feature>
<keyword evidence="1" id="KW-0812">Transmembrane</keyword>
<dbReference type="Proteomes" id="UP001254813">
    <property type="component" value="Unassembled WGS sequence"/>
</dbReference>
<comment type="caution">
    <text evidence="2">The sequence shown here is derived from an EMBL/GenBank/DDBJ whole genome shotgun (WGS) entry which is preliminary data.</text>
</comment>
<feature type="transmembrane region" description="Helical" evidence="1">
    <location>
        <begin position="98"/>
        <end position="116"/>
    </location>
</feature>
<gene>
    <name evidence="2" type="ORF">NDI79_03160</name>
</gene>